<reference evidence="2 3" key="1">
    <citation type="journal article" date="2011" name="PLoS Pathog.">
        <title>Endophytic Life Strategies Decoded by Genome and Transcriptome Analyses of the Mutualistic Root Symbiont Piriformospora indica.</title>
        <authorList>
            <person name="Zuccaro A."/>
            <person name="Lahrmann U."/>
            <person name="Guldener U."/>
            <person name="Langen G."/>
            <person name="Pfiffi S."/>
            <person name="Biedenkopf D."/>
            <person name="Wong P."/>
            <person name="Samans B."/>
            <person name="Grimm C."/>
            <person name="Basiewicz M."/>
            <person name="Murat C."/>
            <person name="Martin F."/>
            <person name="Kogel K.H."/>
        </authorList>
    </citation>
    <scope>NUCLEOTIDE SEQUENCE [LARGE SCALE GENOMIC DNA]</scope>
    <source>
        <strain evidence="2 3">DSM 11827</strain>
    </source>
</reference>
<feature type="region of interest" description="Disordered" evidence="1">
    <location>
        <begin position="1"/>
        <end position="20"/>
    </location>
</feature>
<dbReference type="Proteomes" id="UP000007148">
    <property type="component" value="Unassembled WGS sequence"/>
</dbReference>
<dbReference type="EMBL" id="CAFZ01001538">
    <property type="protein sequence ID" value="CCA77377.1"/>
    <property type="molecule type" value="Genomic_DNA"/>
</dbReference>
<gene>
    <name evidence="2" type="ORF">PIIN_11354</name>
</gene>
<sequence>MLTDSKEETKKKNGMTDEERKESVGLFAVFVFA</sequence>
<dbReference type="HOGENOM" id="CLU_3385006_0_0_1"/>
<evidence type="ECO:0000256" key="1">
    <source>
        <dbReference type="SAM" id="MobiDB-lite"/>
    </source>
</evidence>
<organism evidence="2 3">
    <name type="scientific">Serendipita indica (strain DSM 11827)</name>
    <name type="common">Root endophyte fungus</name>
    <name type="synonym">Piriformospora indica</name>
    <dbReference type="NCBI Taxonomy" id="1109443"/>
    <lineage>
        <taxon>Eukaryota</taxon>
        <taxon>Fungi</taxon>
        <taxon>Dikarya</taxon>
        <taxon>Basidiomycota</taxon>
        <taxon>Agaricomycotina</taxon>
        <taxon>Agaricomycetes</taxon>
        <taxon>Sebacinales</taxon>
        <taxon>Serendipitaceae</taxon>
        <taxon>Serendipita</taxon>
    </lineage>
</organism>
<accession>G4U1D4</accession>
<evidence type="ECO:0000313" key="2">
    <source>
        <dbReference type="EMBL" id="CCA77377.1"/>
    </source>
</evidence>
<dbReference type="InParanoid" id="G4U1D4"/>
<dbReference type="AlphaFoldDB" id="G4U1D4"/>
<comment type="caution">
    <text evidence="2">The sequence shown here is derived from an EMBL/GenBank/DDBJ whole genome shotgun (WGS) entry which is preliminary data.</text>
</comment>
<proteinExistence type="predicted"/>
<protein>
    <submittedName>
        <fullName evidence="2">Uncharacterized protein</fullName>
    </submittedName>
</protein>
<name>G4U1D4_SERID</name>
<keyword evidence="3" id="KW-1185">Reference proteome</keyword>
<evidence type="ECO:0000313" key="3">
    <source>
        <dbReference type="Proteomes" id="UP000007148"/>
    </source>
</evidence>